<keyword evidence="2" id="KW-1185">Reference proteome</keyword>
<accession>A0A4E0RPB2</accession>
<organism evidence="1 2">
    <name type="scientific">Fasciola hepatica</name>
    <name type="common">Liver fluke</name>
    <dbReference type="NCBI Taxonomy" id="6192"/>
    <lineage>
        <taxon>Eukaryota</taxon>
        <taxon>Metazoa</taxon>
        <taxon>Spiralia</taxon>
        <taxon>Lophotrochozoa</taxon>
        <taxon>Platyhelminthes</taxon>
        <taxon>Trematoda</taxon>
        <taxon>Digenea</taxon>
        <taxon>Plagiorchiida</taxon>
        <taxon>Echinostomata</taxon>
        <taxon>Echinostomatoidea</taxon>
        <taxon>Fasciolidae</taxon>
        <taxon>Fasciola</taxon>
    </lineage>
</organism>
<protein>
    <submittedName>
        <fullName evidence="1">Immunoglobulin domain superfamily (Sensory guidance protein)</fullName>
    </submittedName>
</protein>
<gene>
    <name evidence="1" type="ORF">D915_010711</name>
</gene>
<proteinExistence type="predicted"/>
<evidence type="ECO:0000313" key="1">
    <source>
        <dbReference type="EMBL" id="THD18682.1"/>
    </source>
</evidence>
<reference evidence="1" key="1">
    <citation type="submission" date="2019-03" db="EMBL/GenBank/DDBJ databases">
        <title>Improved annotation for the trematode Fasciola hepatica.</title>
        <authorList>
            <person name="Choi Y.-J."/>
            <person name="Martin J."/>
            <person name="Mitreva M."/>
        </authorList>
    </citation>
    <scope>NUCLEOTIDE SEQUENCE [LARGE SCALE GENOMIC DNA]</scope>
</reference>
<dbReference type="EMBL" id="JXXN02009154">
    <property type="protein sequence ID" value="THD18682.1"/>
    <property type="molecule type" value="Genomic_DNA"/>
</dbReference>
<dbReference type="AlphaFoldDB" id="A0A4E0RPB2"/>
<evidence type="ECO:0000313" key="2">
    <source>
        <dbReference type="Proteomes" id="UP000230066"/>
    </source>
</evidence>
<comment type="caution">
    <text evidence="1">The sequence shown here is derived from an EMBL/GenBank/DDBJ whole genome shotgun (WGS) entry which is preliminary data.</text>
</comment>
<dbReference type="Proteomes" id="UP000230066">
    <property type="component" value="Unassembled WGS sequence"/>
</dbReference>
<name>A0A4E0RPB2_FASHE</name>
<sequence length="233" mass="26882">MALLCTSHLRPEAVYSSYFGGSETHRKPISYDPYVPYPDKKPEPLSPLFQQVKLEKSPVTLPGQEECIDPKDRSPVFNDVMFSASGNRLNGYTFYAELPATTAQSDGFYYCKFRNKRGDLISNYVQVQNVYYYQKLMVDRGLEPARYLPTLNSSMFPMQLDCGSSSGSETLPDWADHSFPSPFRWSFCRFSEKDMEFQCVNRVRNEPIRVSEYFESVVFTNGKVTLFSLRFSR</sequence>